<evidence type="ECO:0000313" key="2">
    <source>
        <dbReference type="EMBL" id="AQP98818.1"/>
    </source>
</evidence>
<dbReference type="InterPro" id="IPR046883">
    <property type="entry name" value="T6SS_FHA_C"/>
</dbReference>
<name>A0A1Q2GUL8_9GAMM</name>
<dbReference type="InterPro" id="IPR017735">
    <property type="entry name" value="T6SS_FHA"/>
</dbReference>
<dbReference type="InterPro" id="IPR008984">
    <property type="entry name" value="SMAD_FHA_dom_sf"/>
</dbReference>
<dbReference type="Pfam" id="PF00498">
    <property type="entry name" value="FHA"/>
    <property type="match status" value="1"/>
</dbReference>
<dbReference type="KEGG" id="paln:B0W48_02795"/>
<feature type="domain" description="FHA" evidence="1">
    <location>
        <begin position="27"/>
        <end position="73"/>
    </location>
</feature>
<evidence type="ECO:0000313" key="3">
    <source>
        <dbReference type="Proteomes" id="UP000188243"/>
    </source>
</evidence>
<proteinExistence type="predicted"/>
<evidence type="ECO:0000259" key="1">
    <source>
        <dbReference type="PROSITE" id="PS50006"/>
    </source>
</evidence>
<dbReference type="AlphaFoldDB" id="A0A1Q2GUL8"/>
<dbReference type="NCBIfam" id="TIGR03354">
    <property type="entry name" value="VI_FHA"/>
    <property type="match status" value="1"/>
</dbReference>
<accession>A0A1Q2GUL8</accession>
<protein>
    <recommendedName>
        <fullName evidence="1">FHA domain-containing protein</fullName>
    </recommendedName>
</protein>
<reference evidence="2 3" key="1">
    <citation type="submission" date="2017-02" db="EMBL/GenBank/DDBJ databases">
        <title>Complete genome sequence of the cold-active Pseudoalteromonas aliena strain EH1 isolated from Arctic seawater.</title>
        <authorList>
            <person name="Kim E."/>
            <person name="Heo E."/>
            <person name="Kim H."/>
            <person name="Kim D."/>
        </authorList>
    </citation>
    <scope>NUCLEOTIDE SEQUENCE [LARGE SCALE GENOMIC DNA]</scope>
    <source>
        <strain evidence="2 3">EH1</strain>
    </source>
</reference>
<dbReference type="Pfam" id="PF20232">
    <property type="entry name" value="T6SS_FHA_C"/>
    <property type="match status" value="1"/>
</dbReference>
<dbReference type="CDD" id="cd00060">
    <property type="entry name" value="FHA"/>
    <property type="match status" value="1"/>
</dbReference>
<dbReference type="RefSeq" id="WP_077535542.1">
    <property type="nucleotide sequence ID" value="NZ_CP019628.1"/>
</dbReference>
<dbReference type="STRING" id="247523.B0W48_02795"/>
<organism evidence="2 3">
    <name type="scientific">Pseudoalteromonas aliena</name>
    <dbReference type="NCBI Taxonomy" id="247523"/>
    <lineage>
        <taxon>Bacteria</taxon>
        <taxon>Pseudomonadati</taxon>
        <taxon>Pseudomonadota</taxon>
        <taxon>Gammaproteobacteria</taxon>
        <taxon>Alteromonadales</taxon>
        <taxon>Pseudoalteromonadaceae</taxon>
        <taxon>Pseudoalteromonas</taxon>
    </lineage>
</organism>
<dbReference type="Gene3D" id="2.60.200.20">
    <property type="match status" value="1"/>
</dbReference>
<gene>
    <name evidence="2" type="ORF">B0W48_02795</name>
</gene>
<dbReference type="SUPFAM" id="SSF49879">
    <property type="entry name" value="SMAD/FHA domain"/>
    <property type="match status" value="1"/>
</dbReference>
<dbReference type="Proteomes" id="UP000188243">
    <property type="component" value="Chromosome"/>
</dbReference>
<dbReference type="InterPro" id="IPR000253">
    <property type="entry name" value="FHA_dom"/>
</dbReference>
<dbReference type="PROSITE" id="PS50006">
    <property type="entry name" value="FHA_DOMAIN"/>
    <property type="match status" value="1"/>
</dbReference>
<dbReference type="EMBL" id="CP019628">
    <property type="protein sequence ID" value="AQP98818.1"/>
    <property type="molecule type" value="Genomic_DNA"/>
</dbReference>
<sequence length="417" mass="46507">MELILNITSYHRLSPEIEASKTTENVLTFGRSETCDWHFPDPEKIISSKHGRIEKEDDAFYVYDDSTNGVFVNFGVTPLGQGNRQRLSDKDVLTIGDFQIDVKLVEPQGAATSNAGLSQHRDDFMGNKPESFSQPHHFTNESLLDESMPAVDMVQESFSGGNNQIPEDWDELSSLMAPASLVADKQVFEEPQKPEIAPAPPKQNVAAKVHKPEPSSAKAAVSSGSVLSDAFLKGLGVKAELQDALNTQEHWFEMGQGLNLLLNELMESLRQRAHVKNQLRLNHTMFQTKQNNPLKFSADVDDVIQNLFIRNSASFLSSKESIKESFVDTRRHEHALLAGADGVLKGMLAQVSPQHISQQVNDNANILKIIPGQIDYKCWKLYESLHDDLSQEVNTKGAMAMSDDFLKAYNDRIKETL</sequence>
<dbReference type="SMART" id="SM00240">
    <property type="entry name" value="FHA"/>
    <property type="match status" value="1"/>
</dbReference>